<gene>
    <name evidence="1" type="ordered locus">IALB_2884</name>
</gene>
<evidence type="ECO:0000313" key="2">
    <source>
        <dbReference type="Proteomes" id="UP000007394"/>
    </source>
</evidence>
<dbReference type="OrthoDB" id="923455at2"/>
<dbReference type="HOGENOM" id="CLU_852350_0_0_10"/>
<dbReference type="STRING" id="945713.IALB_2884"/>
<protein>
    <recommendedName>
        <fullName evidence="3">Methyltransferase FkbM domain-containing protein</fullName>
    </recommendedName>
</protein>
<dbReference type="PATRIC" id="fig|945713.3.peg.2903"/>
<evidence type="ECO:0008006" key="3">
    <source>
        <dbReference type="Google" id="ProtNLM"/>
    </source>
</evidence>
<evidence type="ECO:0000313" key="1">
    <source>
        <dbReference type="EMBL" id="AFH50587.1"/>
    </source>
</evidence>
<dbReference type="eggNOG" id="ENOG502ZBN0">
    <property type="taxonomic scope" value="Bacteria"/>
</dbReference>
<dbReference type="EMBL" id="CP003418">
    <property type="protein sequence ID" value="AFH50587.1"/>
    <property type="molecule type" value="Genomic_DNA"/>
</dbReference>
<dbReference type="AlphaFoldDB" id="I0ANN0"/>
<dbReference type="Proteomes" id="UP000007394">
    <property type="component" value="Chromosome"/>
</dbReference>
<accession>I0ANN0</accession>
<organism evidence="1 2">
    <name type="scientific">Ignavibacterium album (strain DSM 19864 / JCM 16511 / NBRC 101810 / Mat9-16)</name>
    <dbReference type="NCBI Taxonomy" id="945713"/>
    <lineage>
        <taxon>Bacteria</taxon>
        <taxon>Pseudomonadati</taxon>
        <taxon>Ignavibacteriota</taxon>
        <taxon>Ignavibacteria</taxon>
        <taxon>Ignavibacteriales</taxon>
        <taxon>Ignavibacteriaceae</taxon>
        <taxon>Ignavibacterium</taxon>
    </lineage>
</organism>
<dbReference type="KEGG" id="ial:IALB_2884"/>
<name>I0ANN0_IGNAJ</name>
<sequence>MKLIDKVLQHPLLEEKPPVLIDIGASENINSKWKPFAKHSICIAFDADDRDFSITSEENIGFKKLYKINRIVSVNENNSQIFYLTKSPYCSSSLKPDLKSLSNYTFADKFEVISEKVLPSVKINRILKELKLDYVDWFKSDSQGTDLRLFLDLEDNIYRSVIVAEFEPGIIDAYINEDKLTDVINKLSEIDFWCSDFIVKGSVRMNQKLFTYLTNNNFIRKILQLSLKTSPGWAELTFINSFKNINSLRGYLLGWVFSISQKQYGFAFELASKAREYFNDPITDELFTKTKDLIKYRFLNKNLISQIIKSKF</sequence>
<proteinExistence type="predicted"/>
<keyword evidence="2" id="KW-1185">Reference proteome</keyword>
<dbReference type="RefSeq" id="WP_014561726.1">
    <property type="nucleotide sequence ID" value="NC_017464.1"/>
</dbReference>
<reference evidence="1 2" key="1">
    <citation type="journal article" date="2012" name="Front. Microbiol.">
        <title>Complete genome of Ignavibacterium album, a metabolically versatile, flagellated, facultative anaerobe from the phylum Chlorobi.</title>
        <authorList>
            <person name="Liu Z."/>
            <person name="Frigaard N.-U."/>
            <person name="Vogl K."/>
            <person name="Iino T."/>
            <person name="Ohkuma M."/>
            <person name="Overmann J."/>
            <person name="Bryant D.A."/>
        </authorList>
    </citation>
    <scope>NUCLEOTIDE SEQUENCE [LARGE SCALE GENOMIC DNA]</scope>
    <source>
        <strain evidence="2">DSM 19864 / JCM 16511 / NBRC 101810 / Mat9-16</strain>
    </source>
</reference>